<protein>
    <submittedName>
        <fullName evidence="1">Uncharacterized protein</fullName>
    </submittedName>
</protein>
<sequence length="115" mass="12690">MRNRVVLLTRWYGTLSTPWSAACRENVVGSARGQDPVSCCCHSFVIFQPFRTRKQSAADALRREKRVVSGRRSDESAHSAVATLPVTNSIISPSLQSLCNFLLLPLSLKQPTLSS</sequence>
<keyword evidence="2" id="KW-1185">Reference proteome</keyword>
<evidence type="ECO:0000313" key="1">
    <source>
        <dbReference type="EMBL" id="KAG0726110.1"/>
    </source>
</evidence>
<reference evidence="1" key="1">
    <citation type="submission" date="2020-07" db="EMBL/GenBank/DDBJ databases">
        <title>The High-quality genome of the commercially important snow crab, Chionoecetes opilio.</title>
        <authorList>
            <person name="Jeong J.-H."/>
            <person name="Ryu S."/>
        </authorList>
    </citation>
    <scope>NUCLEOTIDE SEQUENCE</scope>
    <source>
        <strain evidence="1">MADBK_172401_WGS</strain>
        <tissue evidence="1">Digestive gland</tissue>
    </source>
</reference>
<accession>A0A8J4YSP5</accession>
<dbReference type="Proteomes" id="UP000770661">
    <property type="component" value="Unassembled WGS sequence"/>
</dbReference>
<gene>
    <name evidence="1" type="ORF">GWK47_037249</name>
</gene>
<dbReference type="EMBL" id="JACEEZ010004813">
    <property type="protein sequence ID" value="KAG0726110.1"/>
    <property type="molecule type" value="Genomic_DNA"/>
</dbReference>
<dbReference type="AlphaFoldDB" id="A0A8J4YSP5"/>
<comment type="caution">
    <text evidence="1">The sequence shown here is derived from an EMBL/GenBank/DDBJ whole genome shotgun (WGS) entry which is preliminary data.</text>
</comment>
<dbReference type="PROSITE" id="PS51257">
    <property type="entry name" value="PROKAR_LIPOPROTEIN"/>
    <property type="match status" value="1"/>
</dbReference>
<name>A0A8J4YSP5_CHIOP</name>
<organism evidence="1 2">
    <name type="scientific">Chionoecetes opilio</name>
    <name type="common">Atlantic snow crab</name>
    <name type="synonym">Cancer opilio</name>
    <dbReference type="NCBI Taxonomy" id="41210"/>
    <lineage>
        <taxon>Eukaryota</taxon>
        <taxon>Metazoa</taxon>
        <taxon>Ecdysozoa</taxon>
        <taxon>Arthropoda</taxon>
        <taxon>Crustacea</taxon>
        <taxon>Multicrustacea</taxon>
        <taxon>Malacostraca</taxon>
        <taxon>Eumalacostraca</taxon>
        <taxon>Eucarida</taxon>
        <taxon>Decapoda</taxon>
        <taxon>Pleocyemata</taxon>
        <taxon>Brachyura</taxon>
        <taxon>Eubrachyura</taxon>
        <taxon>Majoidea</taxon>
        <taxon>Majidae</taxon>
        <taxon>Chionoecetes</taxon>
    </lineage>
</organism>
<proteinExistence type="predicted"/>
<evidence type="ECO:0000313" key="2">
    <source>
        <dbReference type="Proteomes" id="UP000770661"/>
    </source>
</evidence>